<evidence type="ECO:0000256" key="4">
    <source>
        <dbReference type="ARBA" id="ARBA00022741"/>
    </source>
</evidence>
<dbReference type="PANTHER" id="PTHR24351">
    <property type="entry name" value="RIBOSOMAL PROTEIN S6 KINASE"/>
    <property type="match status" value="1"/>
</dbReference>
<dbReference type="SUPFAM" id="SSF56112">
    <property type="entry name" value="Protein kinase-like (PK-like)"/>
    <property type="match status" value="1"/>
</dbReference>
<dbReference type="Pfam" id="PF00069">
    <property type="entry name" value="Pkinase"/>
    <property type="match status" value="1"/>
</dbReference>
<evidence type="ECO:0000313" key="11">
    <source>
        <dbReference type="Proteomes" id="UP001439008"/>
    </source>
</evidence>
<dbReference type="EMBL" id="JBDODL010000005">
    <property type="protein sequence ID" value="MES1918002.1"/>
    <property type="molecule type" value="Genomic_DNA"/>
</dbReference>
<comment type="similarity">
    <text evidence="8">Belongs to the protein kinase superfamily.</text>
</comment>
<keyword evidence="2" id="KW-0597">Phosphoprotein</keyword>
<name>A0ABV2AE89_9EUKA</name>
<gene>
    <name evidence="10" type="ORF">MHBO_000037</name>
</gene>
<evidence type="ECO:0000256" key="3">
    <source>
        <dbReference type="ARBA" id="ARBA00022679"/>
    </source>
</evidence>
<evidence type="ECO:0000256" key="6">
    <source>
        <dbReference type="ARBA" id="ARBA00022840"/>
    </source>
</evidence>
<evidence type="ECO:0000256" key="1">
    <source>
        <dbReference type="ARBA" id="ARBA00022527"/>
    </source>
</evidence>
<feature type="domain" description="Protein kinase" evidence="9">
    <location>
        <begin position="16"/>
        <end position="265"/>
    </location>
</feature>
<dbReference type="InterPro" id="IPR017441">
    <property type="entry name" value="Protein_kinase_ATP_BS"/>
</dbReference>
<reference evidence="10 11" key="1">
    <citation type="journal article" date="2024" name="BMC Biol.">
        <title>Comparative genomics of Ascetosporea gives new insight into the evolutionary basis for animal parasitism in Rhizaria.</title>
        <authorList>
            <person name="Hiltunen Thoren M."/>
            <person name="Onut-Brannstrom I."/>
            <person name="Alfjorden A."/>
            <person name="Peckova H."/>
            <person name="Swords F."/>
            <person name="Hooper C."/>
            <person name="Holzer A.S."/>
            <person name="Bass D."/>
            <person name="Burki F."/>
        </authorList>
    </citation>
    <scope>NUCLEOTIDE SEQUENCE [LARGE SCALE GENOMIC DNA]</scope>
    <source>
        <strain evidence="10">20-A016</strain>
    </source>
</reference>
<sequence>MDKHRKLNSDLSLKDFKIEKKIGKGYFSEVTGLKCAIKAVKKDPNKTTYRRLLNERNILKTVNTPYIPELLGAFQDDSRAFIVMNFFEKGDLKSLSKKERLTENGLKPLVLQVVKAIAALHSYNIVHGDIKPDNILISANRRAVLSDFGLAEISTKGFKENTIALMYTAPEVLKNKKCFASDWWSFGVTLFELVTGSLPFRLYVDKKNEVSFSEKCKLNFRILTQTIVSFPSEMSESLKNLIENLLQVDPCKRLRSKEIIEHEFFKPSVQSKMNKHLNFGKIIYSTEKLSSN</sequence>
<dbReference type="Gene3D" id="1.10.510.10">
    <property type="entry name" value="Transferase(Phosphotransferase) domain 1"/>
    <property type="match status" value="1"/>
</dbReference>
<evidence type="ECO:0000313" key="10">
    <source>
        <dbReference type="EMBL" id="MES1918002.1"/>
    </source>
</evidence>
<dbReference type="InterPro" id="IPR008271">
    <property type="entry name" value="Ser/Thr_kinase_AS"/>
</dbReference>
<dbReference type="InterPro" id="IPR011009">
    <property type="entry name" value="Kinase-like_dom_sf"/>
</dbReference>
<evidence type="ECO:0000256" key="7">
    <source>
        <dbReference type="PROSITE-ProRule" id="PRU10141"/>
    </source>
</evidence>
<dbReference type="PROSITE" id="PS00107">
    <property type="entry name" value="PROTEIN_KINASE_ATP"/>
    <property type="match status" value="1"/>
</dbReference>
<keyword evidence="4 7" id="KW-0547">Nucleotide-binding</keyword>
<dbReference type="PROSITE" id="PS50011">
    <property type="entry name" value="PROTEIN_KINASE_DOM"/>
    <property type="match status" value="1"/>
</dbReference>
<dbReference type="InterPro" id="IPR000719">
    <property type="entry name" value="Prot_kinase_dom"/>
</dbReference>
<dbReference type="Proteomes" id="UP001439008">
    <property type="component" value="Unassembled WGS sequence"/>
</dbReference>
<dbReference type="PIRSF" id="PIRSF000654">
    <property type="entry name" value="Integrin-linked_kinase"/>
    <property type="match status" value="1"/>
</dbReference>
<organism evidence="10 11">
    <name type="scientific">Bonamia ostreae</name>
    <dbReference type="NCBI Taxonomy" id="126728"/>
    <lineage>
        <taxon>Eukaryota</taxon>
        <taxon>Sar</taxon>
        <taxon>Rhizaria</taxon>
        <taxon>Endomyxa</taxon>
        <taxon>Ascetosporea</taxon>
        <taxon>Haplosporida</taxon>
        <taxon>Bonamia</taxon>
    </lineage>
</organism>
<keyword evidence="11" id="KW-1185">Reference proteome</keyword>
<keyword evidence="6 7" id="KW-0067">ATP-binding</keyword>
<evidence type="ECO:0000256" key="2">
    <source>
        <dbReference type="ARBA" id="ARBA00022553"/>
    </source>
</evidence>
<feature type="binding site" evidence="7">
    <location>
        <position position="42"/>
    </location>
    <ligand>
        <name>ATP</name>
        <dbReference type="ChEBI" id="CHEBI:30616"/>
    </ligand>
</feature>
<protein>
    <recommendedName>
        <fullName evidence="9">Protein kinase domain-containing protein</fullName>
    </recommendedName>
</protein>
<keyword evidence="3" id="KW-0808">Transferase</keyword>
<comment type="caution">
    <text evidence="10">The sequence shown here is derived from an EMBL/GenBank/DDBJ whole genome shotgun (WGS) entry which is preliminary data.</text>
</comment>
<evidence type="ECO:0000256" key="5">
    <source>
        <dbReference type="ARBA" id="ARBA00022777"/>
    </source>
</evidence>
<keyword evidence="1 8" id="KW-0723">Serine/threonine-protein kinase</keyword>
<dbReference type="SMART" id="SM00220">
    <property type="entry name" value="S_TKc"/>
    <property type="match status" value="1"/>
</dbReference>
<evidence type="ECO:0000256" key="8">
    <source>
        <dbReference type="RuleBase" id="RU000304"/>
    </source>
</evidence>
<dbReference type="PROSITE" id="PS00108">
    <property type="entry name" value="PROTEIN_KINASE_ST"/>
    <property type="match status" value="1"/>
</dbReference>
<keyword evidence="5" id="KW-0418">Kinase</keyword>
<proteinExistence type="inferred from homology"/>
<evidence type="ECO:0000259" key="9">
    <source>
        <dbReference type="PROSITE" id="PS50011"/>
    </source>
</evidence>
<accession>A0ABV2AE89</accession>